<dbReference type="AlphaFoldDB" id="A0A368XAD1"/>
<keyword evidence="5" id="KW-0234">DNA repair</keyword>
<sequence length="289" mass="33870">MWREEIKLDFPYDFDYSMRRLAFDDLNKIDMDTKTIYVPISVEEEVVVATVQAIGTIKKPVFLIEGENENQKKAVLAKISELFQWDVDLAQIDNFFKETSLAPLFKKHRYTPIVREFDLFGCLVKVIIHQQLNMAFSQTLTSRFVHTFGHQKNGVWCYPSPKEVAALEYDQLTSLQFSKRKAEYIIDTAKLMVDKQLDLDELAGLPDAEIFDQLLKVRGIGAWTIENWLLFGLGRADLFPKADIAIQQALKNEFELEKRPTYPEMDEWNERWMPYRSYATMTLWRSIED</sequence>
<dbReference type="SMART" id="SM00478">
    <property type="entry name" value="ENDO3c"/>
    <property type="match status" value="1"/>
</dbReference>
<dbReference type="OrthoDB" id="9785929at2"/>
<proteinExistence type="inferred from homology"/>
<feature type="domain" description="HhH-GPD" evidence="6">
    <location>
        <begin position="128"/>
        <end position="288"/>
    </location>
</feature>
<dbReference type="FunFam" id="1.10.340.30:FF:000004">
    <property type="entry name" value="DNA-3-methyladenine glycosylase II"/>
    <property type="match status" value="1"/>
</dbReference>
<keyword evidence="4" id="KW-0227">DNA damage</keyword>
<evidence type="ECO:0000256" key="1">
    <source>
        <dbReference type="ARBA" id="ARBA00000086"/>
    </source>
</evidence>
<dbReference type="RefSeq" id="WP_114354412.1">
    <property type="nucleotide sequence ID" value="NZ_QPJJ01000021.1"/>
</dbReference>
<organism evidence="7 8">
    <name type="scientific">Saliterribacillus persicus</name>
    <dbReference type="NCBI Taxonomy" id="930114"/>
    <lineage>
        <taxon>Bacteria</taxon>
        <taxon>Bacillati</taxon>
        <taxon>Bacillota</taxon>
        <taxon>Bacilli</taxon>
        <taxon>Bacillales</taxon>
        <taxon>Bacillaceae</taxon>
        <taxon>Saliterribacillus</taxon>
    </lineage>
</organism>
<evidence type="ECO:0000256" key="4">
    <source>
        <dbReference type="ARBA" id="ARBA00022763"/>
    </source>
</evidence>
<evidence type="ECO:0000256" key="3">
    <source>
        <dbReference type="ARBA" id="ARBA00012000"/>
    </source>
</evidence>
<dbReference type="InterPro" id="IPR003265">
    <property type="entry name" value="HhH-GPD_domain"/>
</dbReference>
<evidence type="ECO:0000313" key="8">
    <source>
        <dbReference type="Proteomes" id="UP000252585"/>
    </source>
</evidence>
<dbReference type="Gene3D" id="1.10.1670.40">
    <property type="match status" value="1"/>
</dbReference>
<name>A0A368XAD1_9BACI</name>
<dbReference type="GO" id="GO:0043916">
    <property type="term" value="F:DNA-7-methylguanine glycosylase activity"/>
    <property type="evidence" value="ECO:0007669"/>
    <property type="project" value="TreeGrafter"/>
</dbReference>
<evidence type="ECO:0000256" key="2">
    <source>
        <dbReference type="ARBA" id="ARBA00010817"/>
    </source>
</evidence>
<dbReference type="GO" id="GO:0006285">
    <property type="term" value="P:base-excision repair, AP site formation"/>
    <property type="evidence" value="ECO:0007669"/>
    <property type="project" value="TreeGrafter"/>
</dbReference>
<reference evidence="7 8" key="1">
    <citation type="submission" date="2018-07" db="EMBL/GenBank/DDBJ databases">
        <title>Genomic Encyclopedia of Type Strains, Phase IV (KMG-IV): sequencing the most valuable type-strain genomes for metagenomic binning, comparative biology and taxonomic classification.</title>
        <authorList>
            <person name="Goeker M."/>
        </authorList>
    </citation>
    <scope>NUCLEOTIDE SEQUENCE [LARGE SCALE GENOMIC DNA]</scope>
    <source>
        <strain evidence="7 8">DSM 27696</strain>
    </source>
</reference>
<accession>A0A368XAD1</accession>
<dbReference type="GO" id="GO:0006307">
    <property type="term" value="P:DNA alkylation repair"/>
    <property type="evidence" value="ECO:0007669"/>
    <property type="project" value="TreeGrafter"/>
</dbReference>
<comment type="catalytic activity">
    <reaction evidence="1">
        <text>Hydrolysis of alkylated DNA, releasing 3-methyladenine, 3-methylguanine, 7-methylguanine and 7-methyladenine.</text>
        <dbReference type="EC" id="3.2.2.21"/>
    </reaction>
</comment>
<protein>
    <recommendedName>
        <fullName evidence="3">DNA-3-methyladenine glycosylase II</fullName>
        <ecNumber evidence="3">3.2.2.21</ecNumber>
    </recommendedName>
</protein>
<dbReference type="GO" id="GO:0008725">
    <property type="term" value="F:DNA-3-methyladenine glycosylase activity"/>
    <property type="evidence" value="ECO:0007669"/>
    <property type="project" value="TreeGrafter"/>
</dbReference>
<dbReference type="Proteomes" id="UP000252585">
    <property type="component" value="Unassembled WGS sequence"/>
</dbReference>
<dbReference type="CDD" id="cd00056">
    <property type="entry name" value="ENDO3c"/>
    <property type="match status" value="1"/>
</dbReference>
<evidence type="ECO:0000313" key="7">
    <source>
        <dbReference type="EMBL" id="RCW62984.1"/>
    </source>
</evidence>
<evidence type="ECO:0000256" key="5">
    <source>
        <dbReference type="ARBA" id="ARBA00023204"/>
    </source>
</evidence>
<gene>
    <name evidence="7" type="ORF">DFR57_12122</name>
</gene>
<comment type="caution">
    <text evidence="7">The sequence shown here is derived from an EMBL/GenBank/DDBJ whole genome shotgun (WGS) entry which is preliminary data.</text>
</comment>
<dbReference type="PANTHER" id="PTHR43003:SF5">
    <property type="entry name" value="DNA-3-METHYLADENINE GLYCOSYLASE"/>
    <property type="match status" value="1"/>
</dbReference>
<dbReference type="Gene3D" id="1.10.340.30">
    <property type="entry name" value="Hypothetical protein, domain 2"/>
    <property type="match status" value="1"/>
</dbReference>
<dbReference type="EMBL" id="QPJJ01000021">
    <property type="protein sequence ID" value="RCW62984.1"/>
    <property type="molecule type" value="Genomic_DNA"/>
</dbReference>
<evidence type="ECO:0000259" key="6">
    <source>
        <dbReference type="SMART" id="SM00478"/>
    </source>
</evidence>
<dbReference type="InterPro" id="IPR011257">
    <property type="entry name" value="DNA_glycosylase"/>
</dbReference>
<dbReference type="GO" id="GO:0032131">
    <property type="term" value="F:alkylated DNA binding"/>
    <property type="evidence" value="ECO:0007669"/>
    <property type="project" value="TreeGrafter"/>
</dbReference>
<dbReference type="SUPFAM" id="SSF48150">
    <property type="entry name" value="DNA-glycosylase"/>
    <property type="match status" value="1"/>
</dbReference>
<dbReference type="GO" id="GO:0005737">
    <property type="term" value="C:cytoplasm"/>
    <property type="evidence" value="ECO:0007669"/>
    <property type="project" value="TreeGrafter"/>
</dbReference>
<keyword evidence="8" id="KW-1185">Reference proteome</keyword>
<dbReference type="InterPro" id="IPR051912">
    <property type="entry name" value="Alkylbase_DNA_Glycosylase/TA"/>
</dbReference>
<dbReference type="Pfam" id="PF00730">
    <property type="entry name" value="HhH-GPD"/>
    <property type="match status" value="1"/>
</dbReference>
<dbReference type="PANTHER" id="PTHR43003">
    <property type="entry name" value="DNA-3-METHYLADENINE GLYCOSYLASE"/>
    <property type="match status" value="1"/>
</dbReference>
<comment type="similarity">
    <text evidence="2">Belongs to the alkylbase DNA glycosidase AlkA family.</text>
</comment>
<dbReference type="GO" id="GO:0032993">
    <property type="term" value="C:protein-DNA complex"/>
    <property type="evidence" value="ECO:0007669"/>
    <property type="project" value="TreeGrafter"/>
</dbReference>
<dbReference type="EC" id="3.2.2.21" evidence="3"/>